<evidence type="ECO:0008006" key="10">
    <source>
        <dbReference type="Google" id="ProtNLM"/>
    </source>
</evidence>
<protein>
    <recommendedName>
        <fullName evidence="10">Aquaporin</fullName>
    </recommendedName>
</protein>
<evidence type="ECO:0000256" key="6">
    <source>
        <dbReference type="ARBA" id="ARBA00023136"/>
    </source>
</evidence>
<dbReference type="InterPro" id="IPR050363">
    <property type="entry name" value="MIP/Aquaporin"/>
</dbReference>
<organism evidence="8 9">
    <name type="scientific">Physocladia obscura</name>
    <dbReference type="NCBI Taxonomy" id="109957"/>
    <lineage>
        <taxon>Eukaryota</taxon>
        <taxon>Fungi</taxon>
        <taxon>Fungi incertae sedis</taxon>
        <taxon>Chytridiomycota</taxon>
        <taxon>Chytridiomycota incertae sedis</taxon>
        <taxon>Chytridiomycetes</taxon>
        <taxon>Chytridiales</taxon>
        <taxon>Chytriomycetaceae</taxon>
        <taxon>Physocladia</taxon>
    </lineage>
</organism>
<dbReference type="PANTHER" id="PTHR43829">
    <property type="entry name" value="AQUAPORIN OR AQUAGLYCEROPORIN RELATED"/>
    <property type="match status" value="1"/>
</dbReference>
<keyword evidence="9" id="KW-1185">Reference proteome</keyword>
<sequence>MPYTGAYSLGARCLTEFFGTFMAMGIGEGILANEMLPSTKGHALGFGFVAFGFAMAFTFAIQIFGFASAHINPTICLSLWI</sequence>
<evidence type="ECO:0000256" key="2">
    <source>
        <dbReference type="ARBA" id="ARBA00006175"/>
    </source>
</evidence>
<dbReference type="GO" id="GO:0015250">
    <property type="term" value="F:water channel activity"/>
    <property type="evidence" value="ECO:0007669"/>
    <property type="project" value="TreeGrafter"/>
</dbReference>
<evidence type="ECO:0000256" key="5">
    <source>
        <dbReference type="ARBA" id="ARBA00022989"/>
    </source>
</evidence>
<dbReference type="GO" id="GO:0015254">
    <property type="term" value="F:glycerol channel activity"/>
    <property type="evidence" value="ECO:0007669"/>
    <property type="project" value="TreeGrafter"/>
</dbReference>
<dbReference type="Proteomes" id="UP001211907">
    <property type="component" value="Unassembled WGS sequence"/>
</dbReference>
<keyword evidence="4 7" id="KW-0812">Transmembrane</keyword>
<dbReference type="Pfam" id="PF00230">
    <property type="entry name" value="MIP"/>
    <property type="match status" value="1"/>
</dbReference>
<dbReference type="EMBL" id="JADGJH010002364">
    <property type="protein sequence ID" value="KAJ3099183.1"/>
    <property type="molecule type" value="Genomic_DNA"/>
</dbReference>
<evidence type="ECO:0000313" key="9">
    <source>
        <dbReference type="Proteomes" id="UP001211907"/>
    </source>
</evidence>
<dbReference type="Gene3D" id="1.20.1080.10">
    <property type="entry name" value="Glycerol uptake facilitator protein"/>
    <property type="match status" value="1"/>
</dbReference>
<comment type="subcellular location">
    <subcellularLocation>
        <location evidence="1">Membrane</location>
        <topology evidence="1">Multi-pass membrane protein</topology>
    </subcellularLocation>
</comment>
<dbReference type="SUPFAM" id="SSF81338">
    <property type="entry name" value="Aquaporin-like"/>
    <property type="match status" value="1"/>
</dbReference>
<keyword evidence="6 7" id="KW-0472">Membrane</keyword>
<keyword evidence="3" id="KW-0813">Transport</keyword>
<dbReference type="InterPro" id="IPR023271">
    <property type="entry name" value="Aquaporin-like"/>
</dbReference>
<evidence type="ECO:0000256" key="7">
    <source>
        <dbReference type="SAM" id="Phobius"/>
    </source>
</evidence>
<feature type="transmembrane region" description="Helical" evidence="7">
    <location>
        <begin position="6"/>
        <end position="31"/>
    </location>
</feature>
<evidence type="ECO:0000313" key="8">
    <source>
        <dbReference type="EMBL" id="KAJ3099183.1"/>
    </source>
</evidence>
<name>A0AAD5X9M9_9FUNG</name>
<feature type="transmembrane region" description="Helical" evidence="7">
    <location>
        <begin position="43"/>
        <end position="67"/>
    </location>
</feature>
<gene>
    <name evidence="8" type="ORF">HK100_004941</name>
</gene>
<dbReference type="AlphaFoldDB" id="A0AAD5X9M9"/>
<keyword evidence="5 7" id="KW-1133">Transmembrane helix</keyword>
<evidence type="ECO:0000256" key="1">
    <source>
        <dbReference type="ARBA" id="ARBA00004141"/>
    </source>
</evidence>
<comment type="caution">
    <text evidence="8">The sequence shown here is derived from an EMBL/GenBank/DDBJ whole genome shotgun (WGS) entry which is preliminary data.</text>
</comment>
<evidence type="ECO:0000256" key="4">
    <source>
        <dbReference type="ARBA" id="ARBA00022692"/>
    </source>
</evidence>
<dbReference type="PANTHER" id="PTHR43829:SF9">
    <property type="entry name" value="AQUAPORIN-9"/>
    <property type="match status" value="1"/>
</dbReference>
<dbReference type="InterPro" id="IPR000425">
    <property type="entry name" value="MIP"/>
</dbReference>
<reference evidence="8" key="1">
    <citation type="submission" date="2020-05" db="EMBL/GenBank/DDBJ databases">
        <title>Phylogenomic resolution of chytrid fungi.</title>
        <authorList>
            <person name="Stajich J.E."/>
            <person name="Amses K."/>
            <person name="Simmons R."/>
            <person name="Seto K."/>
            <person name="Myers J."/>
            <person name="Bonds A."/>
            <person name="Quandt C.A."/>
            <person name="Barry K."/>
            <person name="Liu P."/>
            <person name="Grigoriev I."/>
            <person name="Longcore J.E."/>
            <person name="James T.Y."/>
        </authorList>
    </citation>
    <scope>NUCLEOTIDE SEQUENCE</scope>
    <source>
        <strain evidence="8">JEL0513</strain>
    </source>
</reference>
<proteinExistence type="inferred from homology"/>
<dbReference type="GO" id="GO:0005886">
    <property type="term" value="C:plasma membrane"/>
    <property type="evidence" value="ECO:0007669"/>
    <property type="project" value="TreeGrafter"/>
</dbReference>
<feature type="non-terminal residue" evidence="8">
    <location>
        <position position="1"/>
    </location>
</feature>
<comment type="similarity">
    <text evidence="2">Belongs to the MIP/aquaporin (TC 1.A.8) family.</text>
</comment>
<accession>A0AAD5X9M9</accession>
<evidence type="ECO:0000256" key="3">
    <source>
        <dbReference type="ARBA" id="ARBA00022448"/>
    </source>
</evidence>